<keyword evidence="2" id="KW-1185">Reference proteome</keyword>
<name>A0A345C031_9BACI</name>
<dbReference type="Proteomes" id="UP000252100">
    <property type="component" value="Chromosome"/>
</dbReference>
<evidence type="ECO:0000313" key="1">
    <source>
        <dbReference type="EMBL" id="AXF56562.1"/>
    </source>
</evidence>
<sequence length="98" mass="11838">MGFRSAGIWSMLTKSRFPVQWKEGVTCKMAKKQKIRKRAEACLYDLINRQKQKCSRQKRLLERSIDPSEDVWIQSKMEEAKYRFLLREARQLKKRTKE</sequence>
<dbReference type="AlphaFoldDB" id="A0A345C031"/>
<dbReference type="EMBL" id="CP031092">
    <property type="protein sequence ID" value="AXF56562.1"/>
    <property type="molecule type" value="Genomic_DNA"/>
</dbReference>
<dbReference type="Pfam" id="PF10704">
    <property type="entry name" value="DUF2508"/>
    <property type="match status" value="1"/>
</dbReference>
<dbReference type="InterPro" id="IPR019644">
    <property type="entry name" value="DUF2508"/>
</dbReference>
<reference evidence="1 2" key="1">
    <citation type="journal article" date="2018" name="J. Microbiol.">
        <title>Salicibibacter kimchii gen. nov., sp. nov., a moderately halophilic and alkalitolerant bacterium in the family Bacillaceae, isolated from kimchi.</title>
        <authorList>
            <person name="Jang J.Y."/>
            <person name="Oh Y.J."/>
            <person name="Lim S.K."/>
            <person name="Park H.K."/>
            <person name="Lee C."/>
            <person name="Kim J.Y."/>
            <person name="Lee M.A."/>
            <person name="Choi H.J."/>
        </authorList>
    </citation>
    <scope>NUCLEOTIDE SEQUENCE [LARGE SCALE GENOMIC DNA]</scope>
    <source>
        <strain evidence="1 2">NKC1-1</strain>
    </source>
</reference>
<dbReference type="KEGG" id="rue:DT065_11365"/>
<organism evidence="1 2">
    <name type="scientific">Salicibibacter kimchii</name>
    <dbReference type="NCBI Taxonomy" id="2099786"/>
    <lineage>
        <taxon>Bacteria</taxon>
        <taxon>Bacillati</taxon>
        <taxon>Bacillota</taxon>
        <taxon>Bacilli</taxon>
        <taxon>Bacillales</taxon>
        <taxon>Bacillaceae</taxon>
        <taxon>Salicibibacter</taxon>
    </lineage>
</organism>
<protein>
    <submittedName>
        <fullName evidence="1">DUF2508 family protein</fullName>
    </submittedName>
</protein>
<accession>A0A345C031</accession>
<proteinExistence type="predicted"/>
<evidence type="ECO:0000313" key="2">
    <source>
        <dbReference type="Proteomes" id="UP000252100"/>
    </source>
</evidence>
<gene>
    <name evidence="1" type="ORF">DT065_11365</name>
</gene>